<proteinExistence type="predicted"/>
<evidence type="ECO:0000313" key="1">
    <source>
        <dbReference type="Proteomes" id="UP000095287"/>
    </source>
</evidence>
<protein>
    <submittedName>
        <fullName evidence="2">Uncharacterized protein</fullName>
    </submittedName>
</protein>
<dbReference type="Proteomes" id="UP000095287">
    <property type="component" value="Unplaced"/>
</dbReference>
<sequence>MDRVGPNQPAAASPSAKEIVTRRVLFMTSTNTIPSCDQQPFKEIRTLQINHHLLRYLSITPEACCKASVP</sequence>
<keyword evidence="1" id="KW-1185">Reference proteome</keyword>
<organism evidence="1 2">
    <name type="scientific">Steinernema glaseri</name>
    <dbReference type="NCBI Taxonomy" id="37863"/>
    <lineage>
        <taxon>Eukaryota</taxon>
        <taxon>Metazoa</taxon>
        <taxon>Ecdysozoa</taxon>
        <taxon>Nematoda</taxon>
        <taxon>Chromadorea</taxon>
        <taxon>Rhabditida</taxon>
        <taxon>Tylenchina</taxon>
        <taxon>Panagrolaimomorpha</taxon>
        <taxon>Strongyloidoidea</taxon>
        <taxon>Steinernematidae</taxon>
        <taxon>Steinernema</taxon>
    </lineage>
</organism>
<accession>A0A1I7YTQ7</accession>
<reference evidence="2" key="1">
    <citation type="submission" date="2016-11" db="UniProtKB">
        <authorList>
            <consortium name="WormBaseParasite"/>
        </authorList>
    </citation>
    <scope>IDENTIFICATION</scope>
</reference>
<dbReference type="WBParaSite" id="L893_g19605.t1">
    <property type="protein sequence ID" value="L893_g19605.t1"/>
    <property type="gene ID" value="L893_g19605"/>
</dbReference>
<name>A0A1I7YTQ7_9BILA</name>
<dbReference type="AlphaFoldDB" id="A0A1I7YTQ7"/>
<evidence type="ECO:0000313" key="2">
    <source>
        <dbReference type="WBParaSite" id="L893_g19605.t1"/>
    </source>
</evidence>